<evidence type="ECO:0000313" key="4">
    <source>
        <dbReference type="EMBL" id="GAA4938181.1"/>
    </source>
</evidence>
<dbReference type="EMBL" id="BAABIK010000008">
    <property type="protein sequence ID" value="GAA4938181.1"/>
    <property type="molecule type" value="Genomic_DNA"/>
</dbReference>
<accession>A0ABP9GCP4</accession>
<evidence type="ECO:0000259" key="3">
    <source>
        <dbReference type="Pfam" id="PF07331"/>
    </source>
</evidence>
<organism evidence="4 5">
    <name type="scientific">Streptomonospora halophila</name>
    <dbReference type="NCBI Taxonomy" id="427369"/>
    <lineage>
        <taxon>Bacteria</taxon>
        <taxon>Bacillati</taxon>
        <taxon>Actinomycetota</taxon>
        <taxon>Actinomycetes</taxon>
        <taxon>Streptosporangiales</taxon>
        <taxon>Nocardiopsidaceae</taxon>
        <taxon>Streptomonospora</taxon>
    </lineage>
</organism>
<dbReference type="Proteomes" id="UP001499993">
    <property type="component" value="Unassembled WGS sequence"/>
</dbReference>
<feature type="transmembrane region" description="Helical" evidence="2">
    <location>
        <begin position="5"/>
        <end position="23"/>
    </location>
</feature>
<feature type="compositionally biased region" description="Low complexity" evidence="1">
    <location>
        <begin position="93"/>
        <end position="128"/>
    </location>
</feature>
<comment type="caution">
    <text evidence="4">The sequence shown here is derived from an EMBL/GenBank/DDBJ whole genome shotgun (WGS) entry which is preliminary data.</text>
</comment>
<dbReference type="Pfam" id="PF07331">
    <property type="entry name" value="TctB"/>
    <property type="match status" value="1"/>
</dbReference>
<keyword evidence="2" id="KW-0472">Membrane</keyword>
<feature type="transmembrane region" description="Helical" evidence="2">
    <location>
        <begin position="156"/>
        <end position="183"/>
    </location>
</feature>
<feature type="domain" description="DUF1468" evidence="3">
    <location>
        <begin position="11"/>
        <end position="222"/>
    </location>
</feature>
<sequence>MSRDVIRDLVAAGLILAVAALFWTRQDFDTPSDVIFPRFVLVVLIVLATAVGGGALLRMRRGASPTRSGTPDADAAGELPPEAARMRDRNENPPTAAEGVPAGTAAAAAEAAGSPHASGAAARTGAGADEAEDGDEEEPADSPGERPRWALPAAAALLLAWGAAFGLFGITLSGVVAFVLAAVLIRRGPGGTRRLLLDVAVALVVVLFCWAVFTRLLYVPLPVSVILGV</sequence>
<proteinExistence type="predicted"/>
<reference evidence="5" key="1">
    <citation type="journal article" date="2019" name="Int. J. Syst. Evol. Microbiol.">
        <title>The Global Catalogue of Microorganisms (GCM) 10K type strain sequencing project: providing services to taxonomists for standard genome sequencing and annotation.</title>
        <authorList>
            <consortium name="The Broad Institute Genomics Platform"/>
            <consortium name="The Broad Institute Genome Sequencing Center for Infectious Disease"/>
            <person name="Wu L."/>
            <person name="Ma J."/>
        </authorList>
    </citation>
    <scope>NUCLEOTIDE SEQUENCE [LARGE SCALE GENOMIC DNA]</scope>
    <source>
        <strain evidence="5">JCM 18123</strain>
    </source>
</reference>
<keyword evidence="5" id="KW-1185">Reference proteome</keyword>
<dbReference type="RefSeq" id="WP_345556311.1">
    <property type="nucleotide sequence ID" value="NZ_BAABIK010000008.1"/>
</dbReference>
<dbReference type="InterPro" id="IPR009936">
    <property type="entry name" value="DUF1468"/>
</dbReference>
<keyword evidence="2" id="KW-1133">Transmembrane helix</keyword>
<gene>
    <name evidence="4" type="ORF">GCM10023224_19250</name>
</gene>
<evidence type="ECO:0000256" key="1">
    <source>
        <dbReference type="SAM" id="MobiDB-lite"/>
    </source>
</evidence>
<evidence type="ECO:0000256" key="2">
    <source>
        <dbReference type="SAM" id="Phobius"/>
    </source>
</evidence>
<feature type="region of interest" description="Disordered" evidence="1">
    <location>
        <begin position="61"/>
        <end position="146"/>
    </location>
</feature>
<evidence type="ECO:0000313" key="5">
    <source>
        <dbReference type="Proteomes" id="UP001499993"/>
    </source>
</evidence>
<name>A0ABP9GCP4_9ACTN</name>
<feature type="transmembrane region" description="Helical" evidence="2">
    <location>
        <begin position="195"/>
        <end position="218"/>
    </location>
</feature>
<protein>
    <recommendedName>
        <fullName evidence="3">DUF1468 domain-containing protein</fullName>
    </recommendedName>
</protein>
<keyword evidence="2" id="KW-0812">Transmembrane</keyword>
<feature type="compositionally biased region" description="Acidic residues" evidence="1">
    <location>
        <begin position="129"/>
        <end position="140"/>
    </location>
</feature>
<feature type="transmembrane region" description="Helical" evidence="2">
    <location>
        <begin position="35"/>
        <end position="57"/>
    </location>
</feature>